<organism evidence="1">
    <name type="scientific">bioreactor metagenome</name>
    <dbReference type="NCBI Taxonomy" id="1076179"/>
    <lineage>
        <taxon>unclassified sequences</taxon>
        <taxon>metagenomes</taxon>
        <taxon>ecological metagenomes</taxon>
    </lineage>
</organism>
<sequence length="55" mass="6241">MKFTCLGCGSWEYQINITDMKHEQVSVRIVCPECGNINEVSISDYDTVEVELGKK</sequence>
<proteinExistence type="predicted"/>
<accession>A0A644XNM2</accession>
<protein>
    <submittedName>
        <fullName evidence="1">Uncharacterized protein</fullName>
    </submittedName>
</protein>
<comment type="caution">
    <text evidence="1">The sequence shown here is derived from an EMBL/GenBank/DDBJ whole genome shotgun (WGS) entry which is preliminary data.</text>
</comment>
<dbReference type="AlphaFoldDB" id="A0A644XNM2"/>
<reference evidence="1" key="1">
    <citation type="submission" date="2019-08" db="EMBL/GenBank/DDBJ databases">
        <authorList>
            <person name="Kucharzyk K."/>
            <person name="Murdoch R.W."/>
            <person name="Higgins S."/>
            <person name="Loffler F."/>
        </authorList>
    </citation>
    <scope>NUCLEOTIDE SEQUENCE</scope>
</reference>
<dbReference type="EMBL" id="VSSQ01002790">
    <property type="protein sequence ID" value="MPM17401.1"/>
    <property type="molecule type" value="Genomic_DNA"/>
</dbReference>
<evidence type="ECO:0000313" key="1">
    <source>
        <dbReference type="EMBL" id="MPM17401.1"/>
    </source>
</evidence>
<name>A0A644XNM2_9ZZZZ</name>
<gene>
    <name evidence="1" type="ORF">SDC9_63790</name>
</gene>